<dbReference type="AlphaFoldDB" id="A0A419F1E8"/>
<proteinExistence type="predicted"/>
<name>A0A419F1E8_9BACT</name>
<dbReference type="CDD" id="cd03789">
    <property type="entry name" value="GT9_LPS_heptosyltransferase"/>
    <property type="match status" value="1"/>
</dbReference>
<dbReference type="GO" id="GO:0008713">
    <property type="term" value="F:ADP-heptose-lipopolysaccharide heptosyltransferase activity"/>
    <property type="evidence" value="ECO:0007669"/>
    <property type="project" value="TreeGrafter"/>
</dbReference>
<dbReference type="GO" id="GO:0005829">
    <property type="term" value="C:cytosol"/>
    <property type="evidence" value="ECO:0007669"/>
    <property type="project" value="TreeGrafter"/>
</dbReference>
<evidence type="ECO:0000256" key="1">
    <source>
        <dbReference type="ARBA" id="ARBA00022676"/>
    </source>
</evidence>
<dbReference type="SUPFAM" id="SSF53756">
    <property type="entry name" value="UDP-Glycosyltransferase/glycogen phosphorylase"/>
    <property type="match status" value="1"/>
</dbReference>
<keyword evidence="2 3" id="KW-0808">Transferase</keyword>
<gene>
    <name evidence="3" type="ORF">C4532_06825</name>
</gene>
<dbReference type="Gene3D" id="3.40.50.2000">
    <property type="entry name" value="Glycogen Phosphorylase B"/>
    <property type="match status" value="2"/>
</dbReference>
<dbReference type="PANTHER" id="PTHR30160">
    <property type="entry name" value="TETRAACYLDISACCHARIDE 4'-KINASE-RELATED"/>
    <property type="match status" value="1"/>
</dbReference>
<protein>
    <submittedName>
        <fullName evidence="3">Glycosyltransferase family 9 protein</fullName>
    </submittedName>
</protein>
<evidence type="ECO:0000256" key="2">
    <source>
        <dbReference type="ARBA" id="ARBA00022679"/>
    </source>
</evidence>
<accession>A0A419F1E8</accession>
<dbReference type="EMBL" id="QZKI01000052">
    <property type="protein sequence ID" value="RJP71984.1"/>
    <property type="molecule type" value="Genomic_DNA"/>
</dbReference>
<dbReference type="GO" id="GO:0009244">
    <property type="term" value="P:lipopolysaccharide core region biosynthetic process"/>
    <property type="evidence" value="ECO:0007669"/>
    <property type="project" value="TreeGrafter"/>
</dbReference>
<dbReference type="Pfam" id="PF01075">
    <property type="entry name" value="Glyco_transf_9"/>
    <property type="match status" value="1"/>
</dbReference>
<evidence type="ECO:0000313" key="3">
    <source>
        <dbReference type="EMBL" id="RJP71984.1"/>
    </source>
</evidence>
<dbReference type="InterPro" id="IPR002201">
    <property type="entry name" value="Glyco_trans_9"/>
</dbReference>
<keyword evidence="1" id="KW-0328">Glycosyltransferase</keyword>
<comment type="caution">
    <text evidence="3">The sequence shown here is derived from an EMBL/GenBank/DDBJ whole genome shotgun (WGS) entry which is preliminary data.</text>
</comment>
<reference evidence="3 4" key="1">
    <citation type="journal article" date="2017" name="ISME J.">
        <title>Energy and carbon metabolisms in a deep terrestrial subsurface fluid microbial community.</title>
        <authorList>
            <person name="Momper L."/>
            <person name="Jungbluth S.P."/>
            <person name="Lee M.D."/>
            <person name="Amend J.P."/>
        </authorList>
    </citation>
    <scope>NUCLEOTIDE SEQUENCE [LARGE SCALE GENOMIC DNA]</scope>
    <source>
        <strain evidence="3">SURF_17</strain>
    </source>
</reference>
<organism evidence="3 4">
    <name type="scientific">Candidatus Abyssobacteria bacterium SURF_17</name>
    <dbReference type="NCBI Taxonomy" id="2093361"/>
    <lineage>
        <taxon>Bacteria</taxon>
        <taxon>Pseudomonadati</taxon>
        <taxon>Candidatus Hydrogenedentota</taxon>
        <taxon>Candidatus Abyssobacteria</taxon>
    </lineage>
</organism>
<dbReference type="Proteomes" id="UP000285961">
    <property type="component" value="Unassembled WGS sequence"/>
</dbReference>
<dbReference type="InterPro" id="IPR051199">
    <property type="entry name" value="LPS_LOS_Heptosyltrfase"/>
</dbReference>
<dbReference type="PANTHER" id="PTHR30160:SF1">
    <property type="entry name" value="LIPOPOLYSACCHARIDE 1,2-N-ACETYLGLUCOSAMINETRANSFERASE-RELATED"/>
    <property type="match status" value="1"/>
</dbReference>
<evidence type="ECO:0000313" key="4">
    <source>
        <dbReference type="Proteomes" id="UP000285961"/>
    </source>
</evidence>
<sequence length="402" mass="44574">MTRRMQFAIIRDERSYSACTRSFHSMHNTRQDISPQRILIIRLSSIGDVVRTLPALSSLRREFPHAHIAWVAEDKSIGILEGHPHLDEIICFERKTIARSLKNPLHVHEGLSRLARFLAGIRRGRFDLVFDFHGILKSGLVALWSGAPTRVGFGRGFVKESSHIFANRKVRPSDAALPRVERNLELIRPFVSPENLTDKAVLGLSGKHRETAAAFVKQRFGASHPLIGIHPGTSRTIKKWPTRSFAALCDMLADSLSAKLLLTWGPGEHDKVMQIHSLSKALPEIGPQTQSLLELAALLEQCDLVVTVDSGPMHIASAIGTPVVAIFGPTDIRVNAPYWQPYKVVSSSMDCSPCDENCDHTQCMEAVTPERVFEAVQELVTDARNRFRAHITKGISGGGVRS</sequence>